<dbReference type="RefSeq" id="WP_188893182.1">
    <property type="nucleotide sequence ID" value="NZ_BMMZ01000001.1"/>
</dbReference>
<evidence type="ECO:0000313" key="3">
    <source>
        <dbReference type="Proteomes" id="UP000613840"/>
    </source>
</evidence>
<reference evidence="2" key="2">
    <citation type="submission" date="2020-09" db="EMBL/GenBank/DDBJ databases">
        <authorList>
            <person name="Sun Q."/>
            <person name="Zhou Y."/>
        </authorList>
    </citation>
    <scope>NUCLEOTIDE SEQUENCE</scope>
    <source>
        <strain evidence="2">CGMCC 4.7306</strain>
    </source>
</reference>
<dbReference type="Proteomes" id="UP000613840">
    <property type="component" value="Unassembled WGS sequence"/>
</dbReference>
<evidence type="ECO:0000256" key="1">
    <source>
        <dbReference type="SAM" id="MobiDB-lite"/>
    </source>
</evidence>
<evidence type="ECO:0000313" key="2">
    <source>
        <dbReference type="EMBL" id="GGL46456.1"/>
    </source>
</evidence>
<feature type="region of interest" description="Disordered" evidence="1">
    <location>
        <begin position="79"/>
        <end position="112"/>
    </location>
</feature>
<gene>
    <name evidence="2" type="ORF">GCM10011575_00520</name>
</gene>
<accession>A0A917W0A2</accession>
<dbReference type="AlphaFoldDB" id="A0A917W0A2"/>
<sequence>MAAYVHRDGGAATLAVWDTQDRVVRDLAITAGTHFTFERPQWALDGSALLAETYGPVVATEEHSVAPDASGPAFVRVLRSDDDPQDSRAAPCAGCIRPNADRSGRDQQGPDP</sequence>
<reference evidence="2" key="1">
    <citation type="journal article" date="2014" name="Int. J. Syst. Evol. Microbiol.">
        <title>Complete genome sequence of Corynebacterium casei LMG S-19264T (=DSM 44701T), isolated from a smear-ripened cheese.</title>
        <authorList>
            <consortium name="US DOE Joint Genome Institute (JGI-PGF)"/>
            <person name="Walter F."/>
            <person name="Albersmeier A."/>
            <person name="Kalinowski J."/>
            <person name="Ruckert C."/>
        </authorList>
    </citation>
    <scope>NUCLEOTIDE SEQUENCE</scope>
    <source>
        <strain evidence="2">CGMCC 4.7306</strain>
    </source>
</reference>
<keyword evidence="3" id="KW-1185">Reference proteome</keyword>
<name>A0A917W0A2_9ACTN</name>
<organism evidence="2 3">
    <name type="scientific">Microlunatus endophyticus</name>
    <dbReference type="NCBI Taxonomy" id="1716077"/>
    <lineage>
        <taxon>Bacteria</taxon>
        <taxon>Bacillati</taxon>
        <taxon>Actinomycetota</taxon>
        <taxon>Actinomycetes</taxon>
        <taxon>Propionibacteriales</taxon>
        <taxon>Propionibacteriaceae</taxon>
        <taxon>Microlunatus</taxon>
    </lineage>
</organism>
<protein>
    <submittedName>
        <fullName evidence="2">Uncharacterized protein</fullName>
    </submittedName>
</protein>
<proteinExistence type="predicted"/>
<comment type="caution">
    <text evidence="2">The sequence shown here is derived from an EMBL/GenBank/DDBJ whole genome shotgun (WGS) entry which is preliminary data.</text>
</comment>
<dbReference type="EMBL" id="BMMZ01000001">
    <property type="protein sequence ID" value="GGL46456.1"/>
    <property type="molecule type" value="Genomic_DNA"/>
</dbReference>